<keyword evidence="5 7" id="KW-1133">Transmembrane helix</keyword>
<dbReference type="Proteomes" id="UP000464178">
    <property type="component" value="Chromosome"/>
</dbReference>
<keyword evidence="10" id="KW-1185">Reference proteome</keyword>
<dbReference type="Pfam" id="PF02308">
    <property type="entry name" value="MgtC"/>
    <property type="match status" value="1"/>
</dbReference>
<keyword evidence="4 7" id="KW-0812">Transmembrane</keyword>
<dbReference type="PANTHER" id="PTHR33778:SF1">
    <property type="entry name" value="MAGNESIUM TRANSPORTER YHID-RELATED"/>
    <property type="match status" value="1"/>
</dbReference>
<evidence type="ECO:0000256" key="5">
    <source>
        <dbReference type="ARBA" id="ARBA00022989"/>
    </source>
</evidence>
<reference evidence="9 10" key="1">
    <citation type="submission" date="2019-05" db="EMBL/GenBank/DDBJ databases">
        <authorList>
            <consortium name="Science for Life Laboratories"/>
        </authorList>
    </citation>
    <scope>NUCLEOTIDE SEQUENCE [LARGE SCALE GENOMIC DNA]</scope>
    <source>
        <strain evidence="9">Soil9</strain>
    </source>
</reference>
<proteinExistence type="inferred from homology"/>
<evidence type="ECO:0000256" key="7">
    <source>
        <dbReference type="SAM" id="Phobius"/>
    </source>
</evidence>
<dbReference type="InterPro" id="IPR003416">
    <property type="entry name" value="MgtC/SapB/SrpB/YhiD_fam"/>
</dbReference>
<dbReference type="AlphaFoldDB" id="A0A6P2CTZ1"/>
<dbReference type="EMBL" id="LR593886">
    <property type="protein sequence ID" value="VTR91615.1"/>
    <property type="molecule type" value="Genomic_DNA"/>
</dbReference>
<dbReference type="PRINTS" id="PR01837">
    <property type="entry name" value="MGTCSAPBPROT"/>
</dbReference>
<accession>A0A6P2CTZ1</accession>
<feature type="transmembrane region" description="Helical" evidence="7">
    <location>
        <begin position="105"/>
        <end position="124"/>
    </location>
</feature>
<name>A0A6P2CTZ1_9BACT</name>
<sequence>MGAIVDGVVTEFSDLSAVQAVQLALRLVIAAVLGGLIGRDREKAGKAAGVRTHLLVSVGAAAFVAVPQQSGATAADVTRILQGLVAGIGFLGAGCIWKDDTEGRVEGLTTAAGLWLTAAVGAAAGMGRELSALLVGLTGLFALSVLGHGHNAPVPQDKNRSARE</sequence>
<dbReference type="RefSeq" id="WP_162666585.1">
    <property type="nucleotide sequence ID" value="NZ_LR593886.1"/>
</dbReference>
<organism evidence="9 10">
    <name type="scientific">Gemmata massiliana</name>
    <dbReference type="NCBI Taxonomy" id="1210884"/>
    <lineage>
        <taxon>Bacteria</taxon>
        <taxon>Pseudomonadati</taxon>
        <taxon>Planctomycetota</taxon>
        <taxon>Planctomycetia</taxon>
        <taxon>Gemmatales</taxon>
        <taxon>Gemmataceae</taxon>
        <taxon>Gemmata</taxon>
    </lineage>
</organism>
<comment type="similarity">
    <text evidence="2">Belongs to the MgtC/SapB family.</text>
</comment>
<gene>
    <name evidence="9" type="ORF">SOIL9_60990</name>
</gene>
<protein>
    <recommendedName>
        <fullName evidence="8">MgtC/SapB/SrpB/YhiD N-terminal domain-containing protein</fullName>
    </recommendedName>
</protein>
<evidence type="ECO:0000259" key="8">
    <source>
        <dbReference type="Pfam" id="PF02308"/>
    </source>
</evidence>
<feature type="domain" description="MgtC/SapB/SrpB/YhiD N-terminal" evidence="8">
    <location>
        <begin position="27"/>
        <end position="148"/>
    </location>
</feature>
<feature type="transmembrane region" description="Helical" evidence="7">
    <location>
        <begin position="50"/>
        <end position="68"/>
    </location>
</feature>
<dbReference type="GO" id="GO:0005886">
    <property type="term" value="C:plasma membrane"/>
    <property type="evidence" value="ECO:0007669"/>
    <property type="project" value="UniProtKB-SubCell"/>
</dbReference>
<evidence type="ECO:0000313" key="9">
    <source>
        <dbReference type="EMBL" id="VTR91615.1"/>
    </source>
</evidence>
<evidence type="ECO:0000256" key="3">
    <source>
        <dbReference type="ARBA" id="ARBA00022475"/>
    </source>
</evidence>
<feature type="transmembrane region" description="Helical" evidence="7">
    <location>
        <begin position="80"/>
        <end position="98"/>
    </location>
</feature>
<evidence type="ECO:0000256" key="6">
    <source>
        <dbReference type="ARBA" id="ARBA00023136"/>
    </source>
</evidence>
<feature type="transmembrane region" description="Helical" evidence="7">
    <location>
        <begin position="130"/>
        <end position="149"/>
    </location>
</feature>
<feature type="transmembrane region" description="Helical" evidence="7">
    <location>
        <begin position="20"/>
        <end position="38"/>
    </location>
</feature>
<comment type="subcellular location">
    <subcellularLocation>
        <location evidence="1">Cell membrane</location>
        <topology evidence="1">Multi-pass membrane protein</topology>
    </subcellularLocation>
</comment>
<keyword evidence="3" id="KW-1003">Cell membrane</keyword>
<evidence type="ECO:0000313" key="10">
    <source>
        <dbReference type="Proteomes" id="UP000464178"/>
    </source>
</evidence>
<keyword evidence="6 7" id="KW-0472">Membrane</keyword>
<dbReference type="PANTHER" id="PTHR33778">
    <property type="entry name" value="PROTEIN MGTC"/>
    <property type="match status" value="1"/>
</dbReference>
<dbReference type="KEGG" id="gms:SOIL9_60990"/>
<evidence type="ECO:0000256" key="1">
    <source>
        <dbReference type="ARBA" id="ARBA00004651"/>
    </source>
</evidence>
<evidence type="ECO:0000256" key="4">
    <source>
        <dbReference type="ARBA" id="ARBA00022692"/>
    </source>
</evidence>
<dbReference type="InterPro" id="IPR049177">
    <property type="entry name" value="MgtC_SapB_SrpB_YhiD_N"/>
</dbReference>
<evidence type="ECO:0000256" key="2">
    <source>
        <dbReference type="ARBA" id="ARBA00009298"/>
    </source>
</evidence>